<dbReference type="PANTHER" id="PTHR46339:SF5">
    <property type="entry name" value="BPTI_KUNITZ INHIBITOR DOMAIN-CONTAINING PROTEIN"/>
    <property type="match status" value="1"/>
</dbReference>
<proteinExistence type="predicted"/>
<dbReference type="InterPro" id="IPR053014">
    <property type="entry name" value="Cuticle_assoc_divergent"/>
</dbReference>
<evidence type="ECO:0000313" key="5">
    <source>
        <dbReference type="Proteomes" id="UP001152747"/>
    </source>
</evidence>
<protein>
    <recommendedName>
        <fullName evidence="3">BPTI/Kunitz inhibitor domain-containing protein</fullName>
    </recommendedName>
</protein>
<reference evidence="4" key="1">
    <citation type="submission" date="2022-11" db="EMBL/GenBank/DDBJ databases">
        <authorList>
            <person name="Kikuchi T."/>
        </authorList>
    </citation>
    <scope>NUCLEOTIDE SEQUENCE</scope>
    <source>
        <strain evidence="4">PS1010</strain>
    </source>
</reference>
<accession>A0A9P1N6I5</accession>
<dbReference type="Pfam" id="PF14625">
    <property type="entry name" value="Lustrin_cystein"/>
    <property type="match status" value="13"/>
</dbReference>
<evidence type="ECO:0000256" key="2">
    <source>
        <dbReference type="SAM" id="SignalP"/>
    </source>
</evidence>
<dbReference type="SMART" id="SM00131">
    <property type="entry name" value="KU"/>
    <property type="match status" value="5"/>
</dbReference>
<dbReference type="SMART" id="SM00289">
    <property type="entry name" value="WR1"/>
    <property type="match status" value="16"/>
</dbReference>
<feature type="domain" description="BPTI/Kunitz inhibitor" evidence="3">
    <location>
        <begin position="310"/>
        <end position="363"/>
    </location>
</feature>
<dbReference type="GO" id="GO:0004867">
    <property type="term" value="F:serine-type endopeptidase inhibitor activity"/>
    <property type="evidence" value="ECO:0007669"/>
    <property type="project" value="InterPro"/>
</dbReference>
<feature type="region of interest" description="Disordered" evidence="1">
    <location>
        <begin position="619"/>
        <end position="644"/>
    </location>
</feature>
<feature type="domain" description="BPTI/Kunitz inhibitor" evidence="3">
    <location>
        <begin position="863"/>
        <end position="918"/>
    </location>
</feature>
<dbReference type="PANTHER" id="PTHR46339">
    <property type="entry name" value="PROTEIN CBG15282-RELATED"/>
    <property type="match status" value="1"/>
</dbReference>
<organism evidence="4 5">
    <name type="scientific">Caenorhabditis angaria</name>
    <dbReference type="NCBI Taxonomy" id="860376"/>
    <lineage>
        <taxon>Eukaryota</taxon>
        <taxon>Metazoa</taxon>
        <taxon>Ecdysozoa</taxon>
        <taxon>Nematoda</taxon>
        <taxon>Chromadorea</taxon>
        <taxon>Rhabditida</taxon>
        <taxon>Rhabditina</taxon>
        <taxon>Rhabditomorpha</taxon>
        <taxon>Rhabditoidea</taxon>
        <taxon>Rhabditidae</taxon>
        <taxon>Peloderinae</taxon>
        <taxon>Caenorhabditis</taxon>
    </lineage>
</organism>
<evidence type="ECO:0000313" key="4">
    <source>
        <dbReference type="EMBL" id="CAI5449607.1"/>
    </source>
</evidence>
<dbReference type="Gene3D" id="4.10.410.10">
    <property type="entry name" value="Pancreatic trypsin inhibitor Kunitz domain"/>
    <property type="match status" value="5"/>
</dbReference>
<feature type="domain" description="BPTI/Kunitz inhibitor" evidence="3">
    <location>
        <begin position="542"/>
        <end position="584"/>
    </location>
</feature>
<dbReference type="Pfam" id="PF01683">
    <property type="entry name" value="EB"/>
    <property type="match status" value="3"/>
</dbReference>
<dbReference type="CDD" id="cd00109">
    <property type="entry name" value="Kunitz-type"/>
    <property type="match status" value="2"/>
</dbReference>
<dbReference type="SUPFAM" id="SSF57362">
    <property type="entry name" value="BPTI-like"/>
    <property type="match status" value="5"/>
</dbReference>
<dbReference type="InterPro" id="IPR028150">
    <property type="entry name" value="Lustrin_cystein"/>
</dbReference>
<name>A0A9P1N6I5_9PELO</name>
<feature type="region of interest" description="Disordered" evidence="1">
    <location>
        <begin position="1483"/>
        <end position="1513"/>
    </location>
</feature>
<dbReference type="Proteomes" id="UP001152747">
    <property type="component" value="Unassembled WGS sequence"/>
</dbReference>
<dbReference type="InterPro" id="IPR006149">
    <property type="entry name" value="EB_dom"/>
</dbReference>
<feature type="domain" description="BPTI/Kunitz inhibitor" evidence="3">
    <location>
        <begin position="458"/>
        <end position="494"/>
    </location>
</feature>
<dbReference type="InterPro" id="IPR002223">
    <property type="entry name" value="Kunitz_BPTI"/>
</dbReference>
<dbReference type="PRINTS" id="PR00759">
    <property type="entry name" value="BASICPTASE"/>
</dbReference>
<gene>
    <name evidence="4" type="ORF">CAMP_LOCUS12244</name>
</gene>
<feature type="signal peptide" evidence="2">
    <location>
        <begin position="1"/>
        <end position="16"/>
    </location>
</feature>
<dbReference type="OrthoDB" id="4473401at2759"/>
<dbReference type="InterPro" id="IPR036880">
    <property type="entry name" value="Kunitz_BPTI_sf"/>
</dbReference>
<feature type="domain" description="BPTI/Kunitz inhibitor" evidence="3">
    <location>
        <begin position="757"/>
        <end position="809"/>
    </location>
</feature>
<dbReference type="Pfam" id="PF00014">
    <property type="entry name" value="Kunitz_BPTI"/>
    <property type="match status" value="5"/>
</dbReference>
<dbReference type="PROSITE" id="PS50279">
    <property type="entry name" value="BPTI_KUNITZ_2"/>
    <property type="match status" value="5"/>
</dbReference>
<dbReference type="InterPro" id="IPR006150">
    <property type="entry name" value="Cys_repeat_1"/>
</dbReference>
<evidence type="ECO:0000256" key="1">
    <source>
        <dbReference type="SAM" id="MobiDB-lite"/>
    </source>
</evidence>
<feature type="chain" id="PRO_5040310922" description="BPTI/Kunitz inhibitor domain-containing protein" evidence="2">
    <location>
        <begin position="17"/>
        <end position="1672"/>
    </location>
</feature>
<evidence type="ECO:0000259" key="3">
    <source>
        <dbReference type="PROSITE" id="PS50279"/>
    </source>
</evidence>
<sequence length="1672" mass="182039">MHKKIWLLLLFLSVDALSKCQLGDVCLECELDAELNTACEESRTHEPFLFCNPRTKKIDIEHSSYLSCTNSTWKQEICSEDGRVHFSQTTRQCIDPARQFFHSQGTSGSGRVGDVCSFNTDCLGGMYCAIGQCRCLSTYVAVDAYCYEKISPSDSGCFYDIQCSSVWPDSYCKNGACECPSEDMIAVKTKDGTMCVWSTTSEPACPLPSLPPPDSPSSLVVLPAAAGKTSVTIAPCNPHSSDIPKREEDLLNKQHDYKCAVRGIHGEEPEPHDVSDLYDCIDNSKFWKEQGLDTSQHPIGVCCMNRAFTCMQPKKGESDALGSVPRWYFNSVMGSCQQFLFDPTGTEVSPNNFETLDHCESFCKDTCPRGNPAYLNTKGASSASRIPQTGCSTASPCTDPFVCTEVASQSMCCASRKAICSESGGRLKDVARNSPYDAGHRFDQLTGEAANYAVGISTRYYYNPTDGQCHPFTFNGFIGNFNNFQNQADCQLFCARLQCPHGSPLTNGNGSPQRCARDTDCPSTHQCAMEHQVCCPTPQTLCTEPLRVGDCKQSVRQFWYNAETKTCESFLYTGCQGNNNRFNSACSEKKASAKFVNEWQDEDGKKLIEANLTSIRVTHTDEGRQLSKEGAFGRNPNQRRNHRSKKCLRGAGQRMNSYQHSASLIRHQISSKCIESNYFAGLMNRLQKSMFELEAQVNQQFDTISEPKCPQGRAYVDFAGKFMQCGEGLGGTACPANYECTFDGLVYGCCPSKAYTCSLQVNKGIACGSGSSYRYFYNNQAKECQSYLFLGCDGNSNNFPSIEKCQNYCEIAICPNGGSPLRSNSKVRSCSNSEPCPSGYDCSIVEANGVMQRRCCPSKVSICSKPPQMGMLPKCSSGSGQIRYYFNMALQTCSSYTSNGCDTSLNSFASVSECEDFCMSAGCSLGDTVYKDPNTNKPYVCNTALQNNCPMNYECTLNALTQEHTCCGSDGMGVCPTGEKAFMDPRTNTPRQCAMAADGKCPGGYLCRFSQTNHKYYCCGNIQGAFCPSGRSLYRYSSTQLPVQCHISPLQSSCPNGFSCLSDVSGAFQGYCCSQNPICPGEVAFHQDEKTLLPTTCTNEGFSFCPNGYTCQQQPDSLNFYCCQGEEKHGINDGCPPGQYAYVQEGGIVKSCDPFVPEDAICPVEFTCQWSLNNQKYQCCGMRPTRAIKPTILDDGCPAKQFALIDKRTNQTRACTAGEAKSCPIGFFCQFSAKKGQFQCCGQSGGCPIGRAAFIAIDGNAQECLPGPDMCSDGYECVKSITHRNKNICCSREEGGCADNEVLIDNICVVRVKMGGACHTDHECAGNTKCVNNKCTCGDKEEEHKGDCVDKVCGADQIRIDGKCENRAAMGEACKSSLQCVSNSRCISGACGCAKGEIAEGNSCVKEDSEKEKEKGAVKSRPMIEDKPICVIISDKPFYDSDKKLATCVLTNDDCPFGFKCQYSEVAGQNVCCGVGEEKRRVTTTPEPTTTTTGSIIATPATPASSKKPKIPQHCPGQMSPYLVNGRAKSCATTSCPYGYSCKFSSVLKDYFCCSRQNRKSNSNRINGGGCERGIALLYPSTQEAVQCDPLARGCPTGYLCLPHTVTKKYQCCSVGPSRGEPLEAEAEVICPSYMVKLAQPNPANGKPAFKCVKSCPTGQNAVNGLCTPVQN</sequence>
<comment type="caution">
    <text evidence="4">The sequence shown here is derived from an EMBL/GenBank/DDBJ whole genome shotgun (WGS) entry which is preliminary data.</text>
</comment>
<keyword evidence="5" id="KW-1185">Reference proteome</keyword>
<feature type="compositionally biased region" description="Low complexity" evidence="1">
    <location>
        <begin position="1483"/>
        <end position="1504"/>
    </location>
</feature>
<keyword evidence="2" id="KW-0732">Signal</keyword>
<dbReference type="EMBL" id="CANHGI010000004">
    <property type="protein sequence ID" value="CAI5449607.1"/>
    <property type="molecule type" value="Genomic_DNA"/>
</dbReference>
<dbReference type="CDD" id="cd22593">
    <property type="entry name" value="Kunitz_conkunitzin"/>
    <property type="match status" value="2"/>
</dbReference>